<comment type="similarity">
    <text evidence="2">Belongs to the Tom22 family.</text>
</comment>
<evidence type="ECO:0000256" key="13">
    <source>
        <dbReference type="SAM" id="MobiDB-lite"/>
    </source>
</evidence>
<dbReference type="CTD" id="38459"/>
<feature type="region of interest" description="Disordered" evidence="13">
    <location>
        <begin position="1"/>
        <end position="60"/>
    </location>
</feature>
<evidence type="ECO:0000256" key="2">
    <source>
        <dbReference type="ARBA" id="ARBA00009874"/>
    </source>
</evidence>
<keyword evidence="10" id="KW-0496">Mitochondrion</keyword>
<dbReference type="KEGG" id="soy:115875552"/>
<comment type="subcellular location">
    <subcellularLocation>
        <location evidence="1">Mitochondrion outer membrane</location>
        <topology evidence="1">Single-pass membrane protein</topology>
    </subcellularLocation>
</comment>
<proteinExistence type="inferred from homology"/>
<evidence type="ECO:0000256" key="5">
    <source>
        <dbReference type="ARBA" id="ARBA00022692"/>
    </source>
</evidence>
<keyword evidence="11 14" id="KW-0472">Membrane</keyword>
<evidence type="ECO:0000313" key="16">
    <source>
        <dbReference type="RefSeq" id="XP_030746904.1"/>
    </source>
</evidence>
<sequence>MAPAEENDSGMESQEGSQSVDADIEKEPPQDDSTAPREAPPKKQPAIEGSEDDEEPETLSERLWGLTEMFPEPVRNLTHVTVVNTKLGICKAYGFSRSAAWIIFSTSIILFAPVIFEVERANMEEMQRSQQKQMLLGPSSAISGGVPPLLPPPVQQR</sequence>
<evidence type="ECO:0000256" key="7">
    <source>
        <dbReference type="ARBA" id="ARBA00022927"/>
    </source>
</evidence>
<dbReference type="InParanoid" id="A0A6J2X7Q7"/>
<dbReference type="Pfam" id="PF04281">
    <property type="entry name" value="Tom22"/>
    <property type="match status" value="1"/>
</dbReference>
<feature type="transmembrane region" description="Helical" evidence="14">
    <location>
        <begin position="99"/>
        <end position="118"/>
    </location>
</feature>
<feature type="compositionally biased region" description="Pro residues" evidence="13">
    <location>
        <begin position="148"/>
        <end position="157"/>
    </location>
</feature>
<dbReference type="InterPro" id="IPR005683">
    <property type="entry name" value="Tom22"/>
</dbReference>
<dbReference type="FunCoup" id="A0A6J2X7Q7">
    <property type="interactions" value="1638"/>
</dbReference>
<dbReference type="GeneID" id="115875552"/>
<dbReference type="PANTHER" id="PTHR12504:SF0">
    <property type="entry name" value="MITOCHONDRIAL IMPORT RECEPTOR SUBUNIT TOM22 HOMOLOG"/>
    <property type="match status" value="1"/>
</dbReference>
<keyword evidence="6" id="KW-1000">Mitochondrion outer membrane</keyword>
<feature type="region of interest" description="Disordered" evidence="13">
    <location>
        <begin position="130"/>
        <end position="157"/>
    </location>
</feature>
<keyword evidence="12 16" id="KW-0675">Receptor</keyword>
<dbReference type="PANTHER" id="PTHR12504">
    <property type="entry name" value="MITOCHONDRIAL IMPORT RECEPTOR SUBUNIT TOM22"/>
    <property type="match status" value="1"/>
</dbReference>
<feature type="compositionally biased region" description="Polar residues" evidence="13">
    <location>
        <begin position="10"/>
        <end position="20"/>
    </location>
</feature>
<evidence type="ECO:0000256" key="3">
    <source>
        <dbReference type="ARBA" id="ARBA00016229"/>
    </source>
</evidence>
<keyword evidence="4" id="KW-0813">Transport</keyword>
<keyword evidence="15" id="KW-1185">Reference proteome</keyword>
<dbReference type="GO" id="GO:0006886">
    <property type="term" value="P:intracellular protein transport"/>
    <property type="evidence" value="ECO:0007669"/>
    <property type="project" value="InterPro"/>
</dbReference>
<protein>
    <recommendedName>
        <fullName evidence="3">Mitochondrial import receptor subunit TOM22 homolog</fullName>
    </recommendedName>
</protein>
<dbReference type="Proteomes" id="UP000504635">
    <property type="component" value="Unplaced"/>
</dbReference>
<keyword evidence="5 14" id="KW-0812">Transmembrane</keyword>
<feature type="compositionally biased region" description="Acidic residues" evidence="13">
    <location>
        <begin position="49"/>
        <end position="58"/>
    </location>
</feature>
<accession>A0A6J2X7Q7</accession>
<evidence type="ECO:0000256" key="14">
    <source>
        <dbReference type="SAM" id="Phobius"/>
    </source>
</evidence>
<dbReference type="AlphaFoldDB" id="A0A6J2X7Q7"/>
<evidence type="ECO:0000256" key="11">
    <source>
        <dbReference type="ARBA" id="ARBA00023136"/>
    </source>
</evidence>
<evidence type="ECO:0000256" key="9">
    <source>
        <dbReference type="ARBA" id="ARBA00023010"/>
    </source>
</evidence>
<dbReference type="OrthoDB" id="10016939at2759"/>
<evidence type="ECO:0000256" key="4">
    <source>
        <dbReference type="ARBA" id="ARBA00022448"/>
    </source>
</evidence>
<evidence type="ECO:0000256" key="6">
    <source>
        <dbReference type="ARBA" id="ARBA00022787"/>
    </source>
</evidence>
<evidence type="ECO:0000256" key="8">
    <source>
        <dbReference type="ARBA" id="ARBA00022989"/>
    </source>
</evidence>
<organism evidence="15 16">
    <name type="scientific">Sitophilus oryzae</name>
    <name type="common">Rice weevil</name>
    <name type="synonym">Curculio oryzae</name>
    <dbReference type="NCBI Taxonomy" id="7048"/>
    <lineage>
        <taxon>Eukaryota</taxon>
        <taxon>Metazoa</taxon>
        <taxon>Ecdysozoa</taxon>
        <taxon>Arthropoda</taxon>
        <taxon>Hexapoda</taxon>
        <taxon>Insecta</taxon>
        <taxon>Pterygota</taxon>
        <taxon>Neoptera</taxon>
        <taxon>Endopterygota</taxon>
        <taxon>Coleoptera</taxon>
        <taxon>Polyphaga</taxon>
        <taxon>Cucujiformia</taxon>
        <taxon>Curculionidae</taxon>
        <taxon>Dryophthorinae</taxon>
        <taxon>Sitophilus</taxon>
    </lineage>
</organism>
<evidence type="ECO:0000256" key="12">
    <source>
        <dbReference type="ARBA" id="ARBA00023170"/>
    </source>
</evidence>
<gene>
    <name evidence="16" type="primary">LOC115875552</name>
</gene>
<dbReference type="RefSeq" id="XP_030746904.1">
    <property type="nucleotide sequence ID" value="XM_030891044.1"/>
</dbReference>
<evidence type="ECO:0000256" key="10">
    <source>
        <dbReference type="ARBA" id="ARBA00023128"/>
    </source>
</evidence>
<evidence type="ECO:0000256" key="1">
    <source>
        <dbReference type="ARBA" id="ARBA00004572"/>
    </source>
</evidence>
<reference evidence="16" key="1">
    <citation type="submission" date="2025-08" db="UniProtKB">
        <authorList>
            <consortium name="RefSeq"/>
        </authorList>
    </citation>
    <scope>IDENTIFICATION</scope>
    <source>
        <tissue evidence="16">Gonads</tissue>
    </source>
</reference>
<name>A0A6J2X7Q7_SITOR</name>
<dbReference type="GO" id="GO:0005741">
    <property type="term" value="C:mitochondrial outer membrane"/>
    <property type="evidence" value="ECO:0007669"/>
    <property type="project" value="UniProtKB-SubCell"/>
</dbReference>
<keyword evidence="9" id="KW-0811">Translocation</keyword>
<keyword evidence="7" id="KW-0653">Protein transport</keyword>
<dbReference type="CDD" id="cd22884">
    <property type="entry name" value="TOM22"/>
    <property type="match status" value="1"/>
</dbReference>
<keyword evidence="8 14" id="KW-1133">Transmembrane helix</keyword>
<evidence type="ECO:0000313" key="15">
    <source>
        <dbReference type="Proteomes" id="UP000504635"/>
    </source>
</evidence>